<feature type="compositionally biased region" description="Basic residues" evidence="1">
    <location>
        <begin position="267"/>
        <end position="276"/>
    </location>
</feature>
<organism evidence="2 3">
    <name type="scientific">Brassica napus</name>
    <name type="common">Rape</name>
    <dbReference type="NCBI Taxonomy" id="3708"/>
    <lineage>
        <taxon>Eukaryota</taxon>
        <taxon>Viridiplantae</taxon>
        <taxon>Streptophyta</taxon>
        <taxon>Embryophyta</taxon>
        <taxon>Tracheophyta</taxon>
        <taxon>Spermatophyta</taxon>
        <taxon>Magnoliopsida</taxon>
        <taxon>eudicotyledons</taxon>
        <taxon>Gunneridae</taxon>
        <taxon>Pentapetalae</taxon>
        <taxon>rosids</taxon>
        <taxon>malvids</taxon>
        <taxon>Brassicales</taxon>
        <taxon>Brassicaceae</taxon>
        <taxon>Brassiceae</taxon>
        <taxon>Brassica</taxon>
    </lineage>
</organism>
<name>A0ABQ7XV22_BRANA</name>
<feature type="compositionally biased region" description="Basic residues" evidence="1">
    <location>
        <begin position="249"/>
        <end position="260"/>
    </location>
</feature>
<reference evidence="2 3" key="1">
    <citation type="submission" date="2021-05" db="EMBL/GenBank/DDBJ databases">
        <title>Genome Assembly of Synthetic Allotetraploid Brassica napus Reveals Homoeologous Exchanges between Subgenomes.</title>
        <authorList>
            <person name="Davis J.T."/>
        </authorList>
    </citation>
    <scope>NUCLEOTIDE SEQUENCE [LARGE SCALE GENOMIC DNA]</scope>
    <source>
        <strain evidence="3">cv. Da-Ae</strain>
        <tissue evidence="2">Seedling</tissue>
    </source>
</reference>
<evidence type="ECO:0000313" key="3">
    <source>
        <dbReference type="Proteomes" id="UP000824890"/>
    </source>
</evidence>
<evidence type="ECO:0000313" key="2">
    <source>
        <dbReference type="EMBL" id="KAH0859820.1"/>
    </source>
</evidence>
<comment type="caution">
    <text evidence="2">The sequence shown here is derived from an EMBL/GenBank/DDBJ whole genome shotgun (WGS) entry which is preliminary data.</text>
</comment>
<sequence>MGVKVDLDLGGGDEITIIYDMHKSLIYGVATDFPKAKHQACARHIYANLTKLHKSDTLKPMFWRVASSYNEADFKLNLAAFREFDPLGCDVLFKRHHRTWCRAFFRIGCCVWLLLCGHTHQLDIMLELIGRDAMQRIATRFEQARKEPARHTKKARKEVEKSCDEDQNCHSVSSIGGRYEIVEGNNGYCEITPEDIENTCLVEDYISDYYTTEKWRDTYRRDLKPVNGPKFWIDCGGRRIVGPSYKRPLGKPKGKARIKRVHDSPSKKKVGHKGRVPHCGIFSEKGHNSRRCPTESLEIRKKRR</sequence>
<dbReference type="PANTHER" id="PTHR31973:SF197">
    <property type="entry name" value="SWIM-TYPE DOMAIN-CONTAINING PROTEIN"/>
    <property type="match status" value="1"/>
</dbReference>
<dbReference type="EMBL" id="JAGKQM010000019">
    <property type="protein sequence ID" value="KAH0859820.1"/>
    <property type="molecule type" value="Genomic_DNA"/>
</dbReference>
<evidence type="ECO:0000256" key="1">
    <source>
        <dbReference type="SAM" id="MobiDB-lite"/>
    </source>
</evidence>
<feature type="region of interest" description="Disordered" evidence="1">
    <location>
        <begin position="249"/>
        <end position="304"/>
    </location>
</feature>
<evidence type="ECO:0008006" key="4">
    <source>
        <dbReference type="Google" id="ProtNLM"/>
    </source>
</evidence>
<keyword evidence="3" id="KW-1185">Reference proteome</keyword>
<dbReference type="Proteomes" id="UP000824890">
    <property type="component" value="Unassembled WGS sequence"/>
</dbReference>
<proteinExistence type="predicted"/>
<dbReference type="PANTHER" id="PTHR31973">
    <property type="entry name" value="POLYPROTEIN, PUTATIVE-RELATED"/>
    <property type="match status" value="1"/>
</dbReference>
<protein>
    <recommendedName>
        <fullName evidence="4">MULE transposase domain-containing protein</fullName>
    </recommendedName>
</protein>
<gene>
    <name evidence="2" type="ORF">HID58_088081</name>
</gene>
<accession>A0ABQ7XV22</accession>